<dbReference type="eggNOG" id="COG1196">
    <property type="taxonomic scope" value="Bacteria"/>
</dbReference>
<evidence type="ECO:0000313" key="2">
    <source>
        <dbReference type="EMBL" id="ACE04209.1"/>
    </source>
</evidence>
<dbReference type="STRING" id="331678.Cphamn1_1278"/>
<evidence type="ECO:0000256" key="1">
    <source>
        <dbReference type="SAM" id="Coils"/>
    </source>
</evidence>
<dbReference type="OrthoDB" id="597123at2"/>
<dbReference type="HOGENOM" id="CLU_978958_0_0_10"/>
<gene>
    <name evidence="2" type="ordered locus">Cphamn1_1278</name>
</gene>
<feature type="coiled-coil region" evidence="1">
    <location>
        <begin position="126"/>
        <end position="160"/>
    </location>
</feature>
<accession>B3EJ09</accession>
<dbReference type="EMBL" id="CP001101">
    <property type="protein sequence ID" value="ACE04209.1"/>
    <property type="molecule type" value="Genomic_DNA"/>
</dbReference>
<protein>
    <recommendedName>
        <fullName evidence="3">Lipoprotein</fullName>
    </recommendedName>
</protein>
<reference evidence="2" key="1">
    <citation type="submission" date="2008-06" db="EMBL/GenBank/DDBJ databases">
        <title>Complete sequence of Chlorobium phaeobacteroides BS1.</title>
        <authorList>
            <consortium name="US DOE Joint Genome Institute"/>
            <person name="Lucas S."/>
            <person name="Copeland A."/>
            <person name="Lapidus A."/>
            <person name="Glavina del Rio T."/>
            <person name="Dalin E."/>
            <person name="Tice H."/>
            <person name="Bruce D."/>
            <person name="Goodwin L."/>
            <person name="Pitluck S."/>
            <person name="Schmutz J."/>
            <person name="Larimer F."/>
            <person name="Land M."/>
            <person name="Hauser L."/>
            <person name="Kyrpides N."/>
            <person name="Ovchinnikova G."/>
            <person name="Li T."/>
            <person name="Liu Z."/>
            <person name="Zhao F."/>
            <person name="Overmann J."/>
            <person name="Bryant D.A."/>
            <person name="Richardson P."/>
        </authorList>
    </citation>
    <scope>NUCLEOTIDE SEQUENCE [LARGE SCALE GENOMIC DNA]</scope>
    <source>
        <strain evidence="2">BS1</strain>
    </source>
</reference>
<keyword evidence="1" id="KW-0175">Coiled coil</keyword>
<dbReference type="InterPro" id="IPR019269">
    <property type="entry name" value="BLOC1_su2"/>
</dbReference>
<organism evidence="2">
    <name type="scientific">Chlorobium phaeobacteroides (strain BS1)</name>
    <dbReference type="NCBI Taxonomy" id="331678"/>
    <lineage>
        <taxon>Bacteria</taxon>
        <taxon>Pseudomonadati</taxon>
        <taxon>Chlorobiota</taxon>
        <taxon>Chlorobiia</taxon>
        <taxon>Chlorobiales</taxon>
        <taxon>Chlorobiaceae</taxon>
        <taxon>Chlorobium/Pelodictyon group</taxon>
        <taxon>Chlorobium</taxon>
    </lineage>
</organism>
<dbReference type="KEGG" id="cpb:Cphamn1_1278"/>
<proteinExistence type="predicted"/>
<name>B3EJ09_CHLPB</name>
<dbReference type="AlphaFoldDB" id="B3EJ09"/>
<evidence type="ECO:0008006" key="3">
    <source>
        <dbReference type="Google" id="ProtNLM"/>
    </source>
</evidence>
<dbReference type="Pfam" id="PF10046">
    <property type="entry name" value="BLOC1_2"/>
    <property type="match status" value="1"/>
</dbReference>
<sequence>MDRMDVTLRSYPVLTVVMLFFLFFYGCAEPEKRSEPQREHTDSMMTILTQVQKNLGRIQQKEAVVERLSSNIEKRKDKSVDQIGQDIYASIRFIDSTLEASRNLIATLEEENRSSAYRIASLDLLVAEVRKTLEEKDLEVQELKREVQQLDAQVSELLETVDVLDEFILEQENMHTAAYYISGSYEELAEKGILSRAKSPLSRIFDTDYRLAQDFDVSLFSRIDITETRDLYFNKPVKSLKILTPHTKSSYELVAGRMSSLLLIRDESEFWKKSRCLVIVTDD</sequence>
<dbReference type="PROSITE" id="PS51257">
    <property type="entry name" value="PROKAR_LIPOPROTEIN"/>
    <property type="match status" value="1"/>
</dbReference>